<dbReference type="InterPro" id="IPR000326">
    <property type="entry name" value="PAP2/HPO"/>
</dbReference>
<dbReference type="SUPFAM" id="SSF48317">
    <property type="entry name" value="Acid phosphatase/Vanadium-dependent haloperoxidase"/>
    <property type="match status" value="1"/>
</dbReference>
<dbReference type="InterPro" id="IPR007433">
    <property type="entry name" value="DUF481"/>
</dbReference>
<dbReference type="EMBL" id="JAESVD010000011">
    <property type="protein sequence ID" value="MBL4914874.1"/>
    <property type="molecule type" value="Genomic_DNA"/>
</dbReference>
<evidence type="ECO:0000256" key="3">
    <source>
        <dbReference type="ARBA" id="ARBA00047594"/>
    </source>
</evidence>
<proteinExistence type="predicted"/>
<dbReference type="Pfam" id="PF04338">
    <property type="entry name" value="DUF481"/>
    <property type="match status" value="1"/>
</dbReference>
<organism evidence="6 7">
    <name type="scientific">Shewanella schlegeliana</name>
    <dbReference type="NCBI Taxonomy" id="190308"/>
    <lineage>
        <taxon>Bacteria</taxon>
        <taxon>Pseudomonadati</taxon>
        <taxon>Pseudomonadota</taxon>
        <taxon>Gammaproteobacteria</taxon>
        <taxon>Alteromonadales</taxon>
        <taxon>Shewanellaceae</taxon>
        <taxon>Shewanella</taxon>
    </lineage>
</organism>
<dbReference type="EC" id="3.6.1.27" evidence="1"/>
<protein>
    <recommendedName>
        <fullName evidence="1">undecaprenyl-diphosphate phosphatase</fullName>
        <ecNumber evidence="1">3.6.1.27</ecNumber>
    </recommendedName>
    <alternativeName>
        <fullName evidence="2">Undecaprenyl pyrophosphate phosphatase</fullName>
    </alternativeName>
</protein>
<evidence type="ECO:0000256" key="2">
    <source>
        <dbReference type="ARBA" id="ARBA00032707"/>
    </source>
</evidence>
<dbReference type="Gene3D" id="1.20.144.10">
    <property type="entry name" value="Phosphatidic acid phosphatase type 2/haloperoxidase"/>
    <property type="match status" value="1"/>
</dbReference>
<feature type="signal peptide" evidence="4">
    <location>
        <begin position="1"/>
        <end position="20"/>
    </location>
</feature>
<dbReference type="Pfam" id="PF01569">
    <property type="entry name" value="PAP2"/>
    <property type="match status" value="1"/>
</dbReference>
<feature type="chain" id="PRO_5047446921" description="undecaprenyl-diphosphate phosphatase" evidence="4">
    <location>
        <begin position="21"/>
        <end position="425"/>
    </location>
</feature>
<keyword evidence="4" id="KW-0732">Signal</keyword>
<evidence type="ECO:0000313" key="6">
    <source>
        <dbReference type="EMBL" id="MBL4914874.1"/>
    </source>
</evidence>
<comment type="catalytic activity">
    <reaction evidence="3">
        <text>di-trans,octa-cis-undecaprenyl diphosphate + H2O = di-trans,octa-cis-undecaprenyl phosphate + phosphate + H(+)</text>
        <dbReference type="Rhea" id="RHEA:28094"/>
        <dbReference type="ChEBI" id="CHEBI:15377"/>
        <dbReference type="ChEBI" id="CHEBI:15378"/>
        <dbReference type="ChEBI" id="CHEBI:43474"/>
        <dbReference type="ChEBI" id="CHEBI:58405"/>
        <dbReference type="ChEBI" id="CHEBI:60392"/>
        <dbReference type="EC" id="3.6.1.27"/>
    </reaction>
</comment>
<evidence type="ECO:0000256" key="1">
    <source>
        <dbReference type="ARBA" id="ARBA00012374"/>
    </source>
</evidence>
<sequence>MNKNKIIAAIMMAMTTPAWASNNINESVNDSVVEAGDMLQILIPATGFFAAWMHDDLEGAKQLTYSTLSTQVIVHGVKQVVGRSRPNESSWNSFPSGHTAAAFSGAAFLQTRYGAKWGVPAYAAATFVGASRIHGNRHYAGDVVAGASTAFLMNQMFVSPYRVDGVYFSAQPTADGFAVGVTVTDEVLKTQQKSKAKKIVDLKHKLELGIGTNIADSSAQAGATEYLTRDELIDEYQPFSYVNYQYQLSGGNLMELEFLPSETRRRGTVAQDFTLDDQTFRAGSEVLTAFRHWMLGGNIYKGLQMSDAVKLDVGLGLYLHMVELDVDLDENGGQYASEDHWRAMPAATAKLSWRLTDGFSAITNVQYQGWEGDTYLLAEAGVKYDFNEAWEMGFKYSYSETELDNTEFLASYDSQNLVLTFTNRF</sequence>
<dbReference type="SMART" id="SM00014">
    <property type="entry name" value="acidPPc"/>
    <property type="match status" value="1"/>
</dbReference>
<dbReference type="Proteomes" id="UP000604898">
    <property type="component" value="Unassembled WGS sequence"/>
</dbReference>
<accession>A0ABS1T2H0</accession>
<reference evidence="6 7" key="1">
    <citation type="submission" date="2021-01" db="EMBL/GenBank/DDBJ databases">
        <title>Genome sequence of Shewanella schlegeliana JCM 11561.</title>
        <authorList>
            <person name="Zhang H."/>
            <person name="Li C."/>
        </authorList>
    </citation>
    <scope>NUCLEOTIDE SEQUENCE [LARGE SCALE GENOMIC DNA]</scope>
    <source>
        <strain evidence="6 7">JCM 11561</strain>
    </source>
</reference>
<dbReference type="PANTHER" id="PTHR14969:SF13">
    <property type="entry name" value="AT30094P"/>
    <property type="match status" value="1"/>
</dbReference>
<feature type="domain" description="Phosphatidic acid phosphatase type 2/haloperoxidase" evidence="5">
    <location>
        <begin position="61"/>
        <end position="158"/>
    </location>
</feature>
<dbReference type="CDD" id="cd03394">
    <property type="entry name" value="PAP2_like_5"/>
    <property type="match status" value="1"/>
</dbReference>
<dbReference type="PANTHER" id="PTHR14969">
    <property type="entry name" value="SPHINGOSINE-1-PHOSPHATE PHOSPHOHYDROLASE"/>
    <property type="match status" value="1"/>
</dbReference>
<gene>
    <name evidence="6" type="ORF">JMA39_17365</name>
</gene>
<name>A0ABS1T2H0_9GAMM</name>
<evidence type="ECO:0000256" key="4">
    <source>
        <dbReference type="SAM" id="SignalP"/>
    </source>
</evidence>
<evidence type="ECO:0000259" key="5">
    <source>
        <dbReference type="SMART" id="SM00014"/>
    </source>
</evidence>
<comment type="caution">
    <text evidence="6">The sequence shown here is derived from an EMBL/GenBank/DDBJ whole genome shotgun (WGS) entry which is preliminary data.</text>
</comment>
<dbReference type="InterPro" id="IPR036938">
    <property type="entry name" value="PAP2/HPO_sf"/>
</dbReference>
<evidence type="ECO:0000313" key="7">
    <source>
        <dbReference type="Proteomes" id="UP000604898"/>
    </source>
</evidence>
<keyword evidence="7" id="KW-1185">Reference proteome</keyword>
<dbReference type="RefSeq" id="WP_202723144.1">
    <property type="nucleotide sequence ID" value="NZ_BPEX01000007.1"/>
</dbReference>